<gene>
    <name evidence="6" type="ORF">GCM10023313_29510</name>
</gene>
<feature type="domain" description="DinB-like" evidence="5">
    <location>
        <begin position="38"/>
        <end position="168"/>
    </location>
</feature>
<keyword evidence="1" id="KW-0963">Cytoplasm</keyword>
<dbReference type="InterPro" id="IPR034660">
    <property type="entry name" value="DinB/YfiT-like"/>
</dbReference>
<dbReference type="RefSeq" id="WP_345331977.1">
    <property type="nucleotide sequence ID" value="NZ_BAABJI010000002.1"/>
</dbReference>
<proteinExistence type="inferred from homology"/>
<comment type="caution">
    <text evidence="6">The sequence shown here is derived from an EMBL/GenBank/DDBJ whole genome shotgun (WGS) entry which is preliminary data.</text>
</comment>
<dbReference type="Gene3D" id="1.20.120.450">
    <property type="entry name" value="dinb family like domain"/>
    <property type="match status" value="1"/>
</dbReference>
<dbReference type="InterPro" id="IPR023774">
    <property type="entry name" value="Put_metal_dep_hydrolase_YfiT"/>
</dbReference>
<keyword evidence="7" id="KW-1185">Reference proteome</keyword>
<sequence>MLTDEQMRYPIGKFQPPASYTDDDLYRWMNDIRMLPGQLRQAVIGLNDDDLNTPYRKGGWTLRQVVHHVADSHMNSITRIKLALTEDSPTIKPYEEAYWALQADYHLPVEPSLKMLEGIHQRMIVLFESFTEKEWERTFIHPETGAANSLKKTLATYSWHGRHHLAHITETRKKYGFNKPINQAFYIKSLVYYSPFRELGGSACCCLIARRYYTQTSANTYSCSCVSYHYIKGCDSSDLIGKRC</sequence>
<dbReference type="NCBIfam" id="NF009807">
    <property type="entry name" value="PRK13291.1"/>
    <property type="match status" value="1"/>
</dbReference>
<evidence type="ECO:0000259" key="5">
    <source>
        <dbReference type="Pfam" id="PF12867"/>
    </source>
</evidence>
<keyword evidence="4" id="KW-0862">Zinc</keyword>
<evidence type="ECO:0000313" key="7">
    <source>
        <dbReference type="Proteomes" id="UP001501436"/>
    </source>
</evidence>
<organism evidence="6 7">
    <name type="scientific">Mucilaginibacter defluvii</name>
    <dbReference type="NCBI Taxonomy" id="1196019"/>
    <lineage>
        <taxon>Bacteria</taxon>
        <taxon>Pseudomonadati</taxon>
        <taxon>Bacteroidota</taxon>
        <taxon>Sphingobacteriia</taxon>
        <taxon>Sphingobacteriales</taxon>
        <taxon>Sphingobacteriaceae</taxon>
        <taxon>Mucilaginibacter</taxon>
    </lineage>
</organism>
<keyword evidence="3" id="KW-0378">Hydrolase</keyword>
<evidence type="ECO:0000256" key="2">
    <source>
        <dbReference type="ARBA" id="ARBA00022723"/>
    </source>
</evidence>
<evidence type="ECO:0000256" key="4">
    <source>
        <dbReference type="ARBA" id="ARBA00022833"/>
    </source>
</evidence>
<dbReference type="EMBL" id="BAABJI010000002">
    <property type="protein sequence ID" value="GAA4923405.1"/>
    <property type="molecule type" value="Genomic_DNA"/>
</dbReference>
<keyword evidence="2" id="KW-0479">Metal-binding</keyword>
<name>A0ABP9G2X0_9SPHI</name>
<dbReference type="Proteomes" id="UP001501436">
    <property type="component" value="Unassembled WGS sequence"/>
</dbReference>
<reference evidence="7" key="1">
    <citation type="journal article" date="2019" name="Int. J. Syst. Evol. Microbiol.">
        <title>The Global Catalogue of Microorganisms (GCM) 10K type strain sequencing project: providing services to taxonomists for standard genome sequencing and annotation.</title>
        <authorList>
            <consortium name="The Broad Institute Genomics Platform"/>
            <consortium name="The Broad Institute Genome Sequencing Center for Infectious Disease"/>
            <person name="Wu L."/>
            <person name="Ma J."/>
        </authorList>
    </citation>
    <scope>NUCLEOTIDE SEQUENCE [LARGE SCALE GENOMIC DNA]</scope>
    <source>
        <strain evidence="7">JCM 18283</strain>
    </source>
</reference>
<dbReference type="InterPro" id="IPR024775">
    <property type="entry name" value="DinB-like"/>
</dbReference>
<evidence type="ECO:0000256" key="1">
    <source>
        <dbReference type="ARBA" id="ARBA00022490"/>
    </source>
</evidence>
<evidence type="ECO:0000313" key="6">
    <source>
        <dbReference type="EMBL" id="GAA4923405.1"/>
    </source>
</evidence>
<dbReference type="HAMAP" id="MF_01256">
    <property type="entry name" value="YfiT_hydrol"/>
    <property type="match status" value="1"/>
</dbReference>
<dbReference type="SUPFAM" id="SSF109854">
    <property type="entry name" value="DinB/YfiT-like putative metalloenzymes"/>
    <property type="match status" value="1"/>
</dbReference>
<dbReference type="Pfam" id="PF12867">
    <property type="entry name" value="DinB_2"/>
    <property type="match status" value="1"/>
</dbReference>
<evidence type="ECO:0000256" key="3">
    <source>
        <dbReference type="ARBA" id="ARBA00022801"/>
    </source>
</evidence>
<protein>
    <recommendedName>
        <fullName evidence="5">DinB-like domain-containing protein</fullName>
    </recommendedName>
</protein>
<accession>A0ABP9G2X0</accession>